<keyword evidence="4" id="KW-1185">Reference proteome</keyword>
<sequence>MCAKTGVPTHCAIIICTLAVLVQANVLPEQVIDPVNDTTEPQHAAEDLSATTNNHTTLLLQPVASNLSFTTTKLHLKKTCQQEYSSGCLKLDLIRMMDKLESSGPLELLPGVTLVRAPPLDAKSLNAAAALPDSESPRLDNYLYKRVNSYLKSLSLNVQILDSNILNKLKRFGQGATELFAPETNSVTGRKKNRNWQAFWLAGLLSAGTMLAMGMSTLSAMAGKALMTSLLALVLAGFAALKGHQDDKKTTTYEIITRPIYTHGHKHGDALADAQMMAPTHGHTHHMQMASGAPSYTYRRSIDFGRPATYSYQTDYSTPSDSRP</sequence>
<evidence type="ECO:0000256" key="2">
    <source>
        <dbReference type="SAM" id="SignalP"/>
    </source>
</evidence>
<evidence type="ECO:0000313" key="3">
    <source>
        <dbReference type="EMBL" id="RZF48333.1"/>
    </source>
</evidence>
<feature type="chain" id="PRO_5019813732" evidence="2">
    <location>
        <begin position="25"/>
        <end position="324"/>
    </location>
</feature>
<evidence type="ECO:0000313" key="4">
    <source>
        <dbReference type="Proteomes" id="UP000291343"/>
    </source>
</evidence>
<feature type="transmembrane region" description="Helical" evidence="1">
    <location>
        <begin position="221"/>
        <end position="241"/>
    </location>
</feature>
<dbReference type="InParanoid" id="A0A482XQP6"/>
<dbReference type="EMBL" id="QKKF02002576">
    <property type="protein sequence ID" value="RZF48333.1"/>
    <property type="molecule type" value="Genomic_DNA"/>
</dbReference>
<gene>
    <name evidence="3" type="ORF">LSTR_LSTR010296</name>
</gene>
<dbReference type="GO" id="GO:0016020">
    <property type="term" value="C:membrane"/>
    <property type="evidence" value="ECO:0007669"/>
    <property type="project" value="TreeGrafter"/>
</dbReference>
<evidence type="ECO:0000256" key="1">
    <source>
        <dbReference type="SAM" id="Phobius"/>
    </source>
</evidence>
<dbReference type="OrthoDB" id="6627399at2759"/>
<name>A0A482XQP6_LAOST</name>
<feature type="signal peptide" evidence="2">
    <location>
        <begin position="1"/>
        <end position="24"/>
    </location>
</feature>
<protein>
    <submittedName>
        <fullName evidence="3">Uncharacterized protein</fullName>
    </submittedName>
</protein>
<keyword evidence="1" id="KW-0472">Membrane</keyword>
<dbReference type="AlphaFoldDB" id="A0A482XQP6"/>
<keyword evidence="2" id="KW-0732">Signal</keyword>
<keyword evidence="1" id="KW-0812">Transmembrane</keyword>
<proteinExistence type="predicted"/>
<organism evidence="3 4">
    <name type="scientific">Laodelphax striatellus</name>
    <name type="common">Small brown planthopper</name>
    <name type="synonym">Delphax striatella</name>
    <dbReference type="NCBI Taxonomy" id="195883"/>
    <lineage>
        <taxon>Eukaryota</taxon>
        <taxon>Metazoa</taxon>
        <taxon>Ecdysozoa</taxon>
        <taxon>Arthropoda</taxon>
        <taxon>Hexapoda</taxon>
        <taxon>Insecta</taxon>
        <taxon>Pterygota</taxon>
        <taxon>Neoptera</taxon>
        <taxon>Paraneoptera</taxon>
        <taxon>Hemiptera</taxon>
        <taxon>Auchenorrhyncha</taxon>
        <taxon>Fulgoroidea</taxon>
        <taxon>Delphacidae</taxon>
        <taxon>Criomorphinae</taxon>
        <taxon>Laodelphax</taxon>
    </lineage>
</organism>
<dbReference type="FunCoup" id="A0A482XQP6">
    <property type="interactions" value="37"/>
</dbReference>
<dbReference type="PANTHER" id="PTHR21879:SF9">
    <property type="entry name" value="OSIRIS 16"/>
    <property type="match status" value="1"/>
</dbReference>
<keyword evidence="1" id="KW-1133">Transmembrane helix</keyword>
<dbReference type="Proteomes" id="UP000291343">
    <property type="component" value="Unassembled WGS sequence"/>
</dbReference>
<comment type="caution">
    <text evidence="3">The sequence shown here is derived from an EMBL/GenBank/DDBJ whole genome shotgun (WGS) entry which is preliminary data.</text>
</comment>
<accession>A0A482XQP6</accession>
<dbReference type="InterPro" id="IPR012464">
    <property type="entry name" value="DUF1676"/>
</dbReference>
<feature type="transmembrane region" description="Helical" evidence="1">
    <location>
        <begin position="198"/>
        <end position="215"/>
    </location>
</feature>
<dbReference type="Pfam" id="PF07898">
    <property type="entry name" value="DUF1676"/>
    <property type="match status" value="1"/>
</dbReference>
<reference evidence="3 4" key="1">
    <citation type="journal article" date="2017" name="Gigascience">
        <title>Genome sequence of the small brown planthopper, Laodelphax striatellus.</title>
        <authorList>
            <person name="Zhu J."/>
            <person name="Jiang F."/>
            <person name="Wang X."/>
            <person name="Yang P."/>
            <person name="Bao Y."/>
            <person name="Zhao W."/>
            <person name="Wang W."/>
            <person name="Lu H."/>
            <person name="Wang Q."/>
            <person name="Cui N."/>
            <person name="Li J."/>
            <person name="Chen X."/>
            <person name="Luo L."/>
            <person name="Yu J."/>
            <person name="Kang L."/>
            <person name="Cui F."/>
        </authorList>
    </citation>
    <scope>NUCLEOTIDE SEQUENCE [LARGE SCALE GENOMIC DNA]</scope>
    <source>
        <strain evidence="3">Lst14</strain>
    </source>
</reference>
<dbReference type="PANTHER" id="PTHR21879">
    <property type="entry name" value="FI03362P-RELATED-RELATED"/>
    <property type="match status" value="1"/>
</dbReference>